<reference evidence="4 5" key="1">
    <citation type="journal article" date="2020" name="ISME J.">
        <title>Uncovering the hidden diversity of litter-decomposition mechanisms in mushroom-forming fungi.</title>
        <authorList>
            <person name="Floudas D."/>
            <person name="Bentzer J."/>
            <person name="Ahren D."/>
            <person name="Johansson T."/>
            <person name="Persson P."/>
            <person name="Tunlid A."/>
        </authorList>
    </citation>
    <scope>NUCLEOTIDE SEQUENCE [LARGE SCALE GENOMIC DNA]</scope>
    <source>
        <strain evidence="4 5">CBS 101986</strain>
    </source>
</reference>
<dbReference type="AlphaFoldDB" id="A0A8H5BQL5"/>
<dbReference type="SUPFAM" id="SSF51735">
    <property type="entry name" value="NAD(P)-binding Rossmann-fold domains"/>
    <property type="match status" value="1"/>
</dbReference>
<evidence type="ECO:0000256" key="2">
    <source>
        <dbReference type="ARBA" id="ARBA00023002"/>
    </source>
</evidence>
<organism evidence="4 5">
    <name type="scientific">Psilocybe cf. subviscida</name>
    <dbReference type="NCBI Taxonomy" id="2480587"/>
    <lineage>
        <taxon>Eukaryota</taxon>
        <taxon>Fungi</taxon>
        <taxon>Dikarya</taxon>
        <taxon>Basidiomycota</taxon>
        <taxon>Agaricomycotina</taxon>
        <taxon>Agaricomycetes</taxon>
        <taxon>Agaricomycetidae</taxon>
        <taxon>Agaricales</taxon>
        <taxon>Agaricineae</taxon>
        <taxon>Strophariaceae</taxon>
        <taxon>Psilocybe</taxon>
    </lineage>
</organism>
<dbReference type="PANTHER" id="PTHR24320">
    <property type="entry name" value="RETINOL DEHYDROGENASE"/>
    <property type="match status" value="1"/>
</dbReference>
<comment type="similarity">
    <text evidence="1">Belongs to the short-chain dehydrogenases/reductases (SDR) family.</text>
</comment>
<gene>
    <name evidence="4" type="ORF">D9619_005149</name>
</gene>
<evidence type="ECO:0008006" key="6">
    <source>
        <dbReference type="Google" id="ProtNLM"/>
    </source>
</evidence>
<dbReference type="OrthoDB" id="191139at2759"/>
<feature type="region of interest" description="Disordered" evidence="3">
    <location>
        <begin position="279"/>
        <end position="306"/>
    </location>
</feature>
<dbReference type="Gene3D" id="3.40.50.720">
    <property type="entry name" value="NAD(P)-binding Rossmann-like Domain"/>
    <property type="match status" value="1"/>
</dbReference>
<dbReference type="Proteomes" id="UP000567179">
    <property type="component" value="Unassembled WGS sequence"/>
</dbReference>
<comment type="caution">
    <text evidence="4">The sequence shown here is derived from an EMBL/GenBank/DDBJ whole genome shotgun (WGS) entry which is preliminary data.</text>
</comment>
<keyword evidence="5" id="KW-1185">Reference proteome</keyword>
<evidence type="ECO:0000256" key="3">
    <source>
        <dbReference type="SAM" id="MobiDB-lite"/>
    </source>
</evidence>
<dbReference type="PRINTS" id="PR00081">
    <property type="entry name" value="GDHRDH"/>
</dbReference>
<dbReference type="EMBL" id="JAACJJ010000014">
    <property type="protein sequence ID" value="KAF5327739.1"/>
    <property type="molecule type" value="Genomic_DNA"/>
</dbReference>
<dbReference type="PANTHER" id="PTHR24320:SF281">
    <property type="entry name" value="SHORT CHAIN DEHYDROGENASE_REDUCTASE FAMILY PROTEIN (AFU_ORTHOLOGUE AFUA_5G14310)"/>
    <property type="match status" value="1"/>
</dbReference>
<dbReference type="Pfam" id="PF00106">
    <property type="entry name" value="adh_short"/>
    <property type="match status" value="1"/>
</dbReference>
<evidence type="ECO:0000313" key="4">
    <source>
        <dbReference type="EMBL" id="KAF5327739.1"/>
    </source>
</evidence>
<dbReference type="InterPro" id="IPR036291">
    <property type="entry name" value="NAD(P)-bd_dom_sf"/>
</dbReference>
<dbReference type="GO" id="GO:0016491">
    <property type="term" value="F:oxidoreductase activity"/>
    <property type="evidence" value="ECO:0007669"/>
    <property type="project" value="UniProtKB-KW"/>
</dbReference>
<accession>A0A8H5BQL5</accession>
<evidence type="ECO:0000313" key="5">
    <source>
        <dbReference type="Proteomes" id="UP000567179"/>
    </source>
</evidence>
<protein>
    <recommendedName>
        <fullName evidence="6">NAD(P)-binding protein</fullName>
    </recommendedName>
</protein>
<sequence length="333" mass="36897">MQAIIPGMGPEKVTPENLNGRIAVITGGALGIGFEIARALAHAGCRVIVLSRKADQGADAMKTIREESPGAEAEWRECDLGELAKVRDVFTKLRGDLPRLDFVVCSSGINVNQHGRDADDIDRHFGVNYLGHYYAINILWPLIRKTSRIPGAPAPRIVFESSNMHKKAPQDVKFASLEEINDPNVGSEEEYGRTKLAMILFGRYGLVERVIKPNNDNIYAISVHPGPVNTTMQQQWKDAHPGITGQLLYWYMLARGRSVEQGSYSALWALTSPKIEQDKENANGSFYTDPDTPGERSAQAEDPKLGENLWKLSEKMVKEKLGEGALVDWDVKL</sequence>
<dbReference type="InterPro" id="IPR002347">
    <property type="entry name" value="SDR_fam"/>
</dbReference>
<keyword evidence="2" id="KW-0560">Oxidoreductase</keyword>
<evidence type="ECO:0000256" key="1">
    <source>
        <dbReference type="ARBA" id="ARBA00006484"/>
    </source>
</evidence>
<proteinExistence type="inferred from homology"/>
<name>A0A8H5BQL5_9AGAR</name>